<accession>A0A3R6DF89</accession>
<comment type="caution">
    <text evidence="2">The sequence shown here is derived from an EMBL/GenBank/DDBJ whole genome shotgun (WGS) entry which is preliminary data.</text>
</comment>
<keyword evidence="1" id="KW-0812">Transmembrane</keyword>
<sequence length="129" mass="16048">MNWYKYWYYTIYFIYDHFSKNAEDNKIYSIGFFSLVIYMLFTVLGCFINNFFDFKLIEYIAHPFFHLIFILITFLTNNLLFDNTTNVRKDRMFYKEIRTRRKNVFFILLTIGVIFMFNFNAIYLKKCFF</sequence>
<proteinExistence type="predicted"/>
<keyword evidence="1" id="KW-0472">Membrane</keyword>
<feature type="transmembrane region" description="Helical" evidence="1">
    <location>
        <begin position="64"/>
        <end position="82"/>
    </location>
</feature>
<name>A0A3R6DF89_9BACT</name>
<evidence type="ECO:0000313" key="3">
    <source>
        <dbReference type="Proteomes" id="UP000286260"/>
    </source>
</evidence>
<evidence type="ECO:0000256" key="1">
    <source>
        <dbReference type="SAM" id="Phobius"/>
    </source>
</evidence>
<feature type="transmembrane region" description="Helical" evidence="1">
    <location>
        <begin position="103"/>
        <end position="124"/>
    </location>
</feature>
<keyword evidence="1" id="KW-1133">Transmembrane helix</keyword>
<dbReference type="Proteomes" id="UP000286260">
    <property type="component" value="Unassembled WGS sequence"/>
</dbReference>
<feature type="transmembrane region" description="Helical" evidence="1">
    <location>
        <begin position="27"/>
        <end position="52"/>
    </location>
</feature>
<organism evidence="2 3">
    <name type="scientific">Parabacteroides merdae</name>
    <dbReference type="NCBI Taxonomy" id="46503"/>
    <lineage>
        <taxon>Bacteria</taxon>
        <taxon>Pseudomonadati</taxon>
        <taxon>Bacteroidota</taxon>
        <taxon>Bacteroidia</taxon>
        <taxon>Bacteroidales</taxon>
        <taxon>Tannerellaceae</taxon>
        <taxon>Parabacteroides</taxon>
    </lineage>
</organism>
<dbReference type="AlphaFoldDB" id="A0A3R6DF89"/>
<protein>
    <submittedName>
        <fullName evidence="2">Uncharacterized protein</fullName>
    </submittedName>
</protein>
<evidence type="ECO:0000313" key="2">
    <source>
        <dbReference type="EMBL" id="RHC81475.1"/>
    </source>
</evidence>
<gene>
    <name evidence="2" type="ORF">DW828_15495</name>
</gene>
<reference evidence="2 3" key="1">
    <citation type="submission" date="2018-08" db="EMBL/GenBank/DDBJ databases">
        <title>A genome reference for cultivated species of the human gut microbiota.</title>
        <authorList>
            <person name="Zou Y."/>
            <person name="Xue W."/>
            <person name="Luo G."/>
        </authorList>
    </citation>
    <scope>NUCLEOTIDE SEQUENCE [LARGE SCALE GENOMIC DNA]</scope>
    <source>
        <strain evidence="2 3">AM34-17</strain>
    </source>
</reference>
<dbReference type="EMBL" id="QSII01000024">
    <property type="protein sequence ID" value="RHC81475.1"/>
    <property type="molecule type" value="Genomic_DNA"/>
</dbReference>